<dbReference type="PANTHER" id="PTHR30294">
    <property type="entry name" value="MEMBRANE COMPONENT OF ABC TRANSPORTER YHHJ-RELATED"/>
    <property type="match status" value="1"/>
</dbReference>
<keyword evidence="3 6" id="KW-0812">Transmembrane</keyword>
<feature type="transmembrane region" description="Helical" evidence="6">
    <location>
        <begin position="7"/>
        <end position="26"/>
    </location>
</feature>
<sequence>MKNNHAIYEIIVVLVVIINLSVGTYTGPNKVAIVNKEQPYVNKTYQPCSYKPGCYFLNLTCSLLDKIAKNTEKEYYATPEDAQDALENGDIWAIFYFPRNFTDGLMSRVIHLAHASEQLLQESQMQVWIRGDYSNDLEDFQQSFKIFTMKLIRKCGSPNINLQNLGLLVSYKQVINPKLSKLAIINEDQIFVNKTYQPCHFEEDCTTNIQRFSNMSCKFLDTIKDETIEYYSTLEDGLNDLQKGDAWGAIHVKKGFSDAIVASLSLTYDPYYIQYGYINQIRIWIHPLRESTKIGLGEKDLQQRFTKVIENLLKTCRKKGNNIPEWMTELTNGFSTKDIKSIAAFQDFNNITSYVQYAPLR</sequence>
<protein>
    <submittedName>
        <fullName evidence="7">Uncharacterized protein</fullName>
    </submittedName>
</protein>
<organism evidence="7 8">
    <name type="scientific">Diabrotica virgifera virgifera</name>
    <name type="common">western corn rootworm</name>
    <dbReference type="NCBI Taxonomy" id="50390"/>
    <lineage>
        <taxon>Eukaryota</taxon>
        <taxon>Metazoa</taxon>
        <taxon>Ecdysozoa</taxon>
        <taxon>Arthropoda</taxon>
        <taxon>Hexapoda</taxon>
        <taxon>Insecta</taxon>
        <taxon>Pterygota</taxon>
        <taxon>Neoptera</taxon>
        <taxon>Endopterygota</taxon>
        <taxon>Coleoptera</taxon>
        <taxon>Polyphaga</taxon>
        <taxon>Cucujiformia</taxon>
        <taxon>Chrysomeloidea</taxon>
        <taxon>Chrysomelidae</taxon>
        <taxon>Galerucinae</taxon>
        <taxon>Diabroticina</taxon>
        <taxon>Diabroticites</taxon>
        <taxon>Diabrotica</taxon>
    </lineage>
</organism>
<proteinExistence type="predicted"/>
<dbReference type="GeneID" id="114330004"/>
<keyword evidence="4 6" id="KW-1133">Transmembrane helix</keyword>
<accession>A0ABM5IKR4</accession>
<evidence type="ECO:0000313" key="8">
    <source>
        <dbReference type="Proteomes" id="UP001652700"/>
    </source>
</evidence>
<evidence type="ECO:0000256" key="2">
    <source>
        <dbReference type="ARBA" id="ARBA00022475"/>
    </source>
</evidence>
<evidence type="ECO:0000313" key="7">
    <source>
        <dbReference type="EnsemblMetazoa" id="XP_028135097.2"/>
    </source>
</evidence>
<reference evidence="7" key="1">
    <citation type="submission" date="2025-05" db="UniProtKB">
        <authorList>
            <consortium name="EnsemblMetazoa"/>
        </authorList>
    </citation>
    <scope>IDENTIFICATION</scope>
</reference>
<dbReference type="RefSeq" id="XP_028135097.2">
    <property type="nucleotide sequence ID" value="XM_028279296.2"/>
</dbReference>
<dbReference type="Proteomes" id="UP001652700">
    <property type="component" value="Unplaced"/>
</dbReference>
<dbReference type="EnsemblMetazoa" id="XM_028279296.2">
    <property type="protein sequence ID" value="XP_028135097.2"/>
    <property type="gene ID" value="LOC114330004"/>
</dbReference>
<keyword evidence="2" id="KW-1003">Cell membrane</keyword>
<dbReference type="PANTHER" id="PTHR30294:SF38">
    <property type="entry name" value="TRANSPORT PERMEASE PROTEIN"/>
    <property type="match status" value="1"/>
</dbReference>
<evidence type="ECO:0000256" key="3">
    <source>
        <dbReference type="ARBA" id="ARBA00022692"/>
    </source>
</evidence>
<evidence type="ECO:0000256" key="4">
    <source>
        <dbReference type="ARBA" id="ARBA00022989"/>
    </source>
</evidence>
<comment type="subcellular location">
    <subcellularLocation>
        <location evidence="1">Cell membrane</location>
        <topology evidence="1">Multi-pass membrane protein</topology>
    </subcellularLocation>
</comment>
<evidence type="ECO:0000256" key="5">
    <source>
        <dbReference type="ARBA" id="ARBA00023136"/>
    </source>
</evidence>
<dbReference type="InterPro" id="IPR051449">
    <property type="entry name" value="ABC-2_transporter_component"/>
</dbReference>
<keyword evidence="8" id="KW-1185">Reference proteome</keyword>
<name>A0ABM5IKR4_DIAVI</name>
<evidence type="ECO:0000256" key="1">
    <source>
        <dbReference type="ARBA" id="ARBA00004651"/>
    </source>
</evidence>
<keyword evidence="5 6" id="KW-0472">Membrane</keyword>
<evidence type="ECO:0000256" key="6">
    <source>
        <dbReference type="SAM" id="Phobius"/>
    </source>
</evidence>